<evidence type="ECO:0000259" key="2">
    <source>
        <dbReference type="PROSITE" id="PS51819"/>
    </source>
</evidence>
<feature type="domain" description="VOC" evidence="2">
    <location>
        <begin position="10"/>
        <end position="154"/>
    </location>
</feature>
<proteinExistence type="predicted"/>
<dbReference type="InterPro" id="IPR029068">
    <property type="entry name" value="Glyas_Bleomycin-R_OHBP_Dase"/>
</dbReference>
<comment type="caution">
    <text evidence="3">The sequence shown here is derived from an EMBL/GenBank/DDBJ whole genome shotgun (WGS) entry which is preliminary data.</text>
</comment>
<gene>
    <name evidence="3" type="ORF">NA57DRAFT_77302</name>
</gene>
<protein>
    <submittedName>
        <fullName evidence="3">Glyoxalase/Bleomycin resistance protein/Dihydroxybiphenyl dioxygenase</fullName>
    </submittedName>
</protein>
<name>A0A9P4IAE1_9PEZI</name>
<dbReference type="PANTHER" id="PTHR43048:SF3">
    <property type="entry name" value="METHYLMALONYL-COA EPIMERASE, MITOCHONDRIAL"/>
    <property type="match status" value="1"/>
</dbReference>
<dbReference type="InterPro" id="IPR037523">
    <property type="entry name" value="VOC_core"/>
</dbReference>
<keyword evidence="3" id="KW-0560">Oxidoreductase</keyword>
<dbReference type="PANTHER" id="PTHR43048">
    <property type="entry name" value="METHYLMALONYL-COA EPIMERASE"/>
    <property type="match status" value="1"/>
</dbReference>
<dbReference type="AlphaFoldDB" id="A0A9P4IAE1"/>
<evidence type="ECO:0000256" key="1">
    <source>
        <dbReference type="ARBA" id="ARBA00022723"/>
    </source>
</evidence>
<dbReference type="EMBL" id="ML978128">
    <property type="protein sequence ID" value="KAF2097049.1"/>
    <property type="molecule type" value="Genomic_DNA"/>
</dbReference>
<reference evidence="3" key="1">
    <citation type="journal article" date="2020" name="Stud. Mycol.">
        <title>101 Dothideomycetes genomes: a test case for predicting lifestyles and emergence of pathogens.</title>
        <authorList>
            <person name="Haridas S."/>
            <person name="Albert R."/>
            <person name="Binder M."/>
            <person name="Bloem J."/>
            <person name="Labutti K."/>
            <person name="Salamov A."/>
            <person name="Andreopoulos B."/>
            <person name="Baker S."/>
            <person name="Barry K."/>
            <person name="Bills G."/>
            <person name="Bluhm B."/>
            <person name="Cannon C."/>
            <person name="Castanera R."/>
            <person name="Culley D."/>
            <person name="Daum C."/>
            <person name="Ezra D."/>
            <person name="Gonzalez J."/>
            <person name="Henrissat B."/>
            <person name="Kuo A."/>
            <person name="Liang C."/>
            <person name="Lipzen A."/>
            <person name="Lutzoni F."/>
            <person name="Magnuson J."/>
            <person name="Mondo S."/>
            <person name="Nolan M."/>
            <person name="Ohm R."/>
            <person name="Pangilinan J."/>
            <person name="Park H.-J."/>
            <person name="Ramirez L."/>
            <person name="Alfaro M."/>
            <person name="Sun H."/>
            <person name="Tritt A."/>
            <person name="Yoshinaga Y."/>
            <person name="Zwiers L.-H."/>
            <person name="Turgeon B."/>
            <person name="Goodwin S."/>
            <person name="Spatafora J."/>
            <person name="Crous P."/>
            <person name="Grigoriev I."/>
        </authorList>
    </citation>
    <scope>NUCLEOTIDE SEQUENCE</scope>
    <source>
        <strain evidence="3">CBS 133067</strain>
    </source>
</reference>
<keyword evidence="4" id="KW-1185">Reference proteome</keyword>
<organism evidence="3 4">
    <name type="scientific">Rhizodiscina lignyota</name>
    <dbReference type="NCBI Taxonomy" id="1504668"/>
    <lineage>
        <taxon>Eukaryota</taxon>
        <taxon>Fungi</taxon>
        <taxon>Dikarya</taxon>
        <taxon>Ascomycota</taxon>
        <taxon>Pezizomycotina</taxon>
        <taxon>Dothideomycetes</taxon>
        <taxon>Pleosporomycetidae</taxon>
        <taxon>Aulographales</taxon>
        <taxon>Rhizodiscinaceae</taxon>
        <taxon>Rhizodiscina</taxon>
    </lineage>
</organism>
<accession>A0A9P4IAE1</accession>
<dbReference type="GO" id="GO:0004493">
    <property type="term" value="F:methylmalonyl-CoA epimerase activity"/>
    <property type="evidence" value="ECO:0007669"/>
    <property type="project" value="TreeGrafter"/>
</dbReference>
<dbReference type="SUPFAM" id="SSF54593">
    <property type="entry name" value="Glyoxalase/Bleomycin resistance protein/Dihydroxybiphenyl dioxygenase"/>
    <property type="match status" value="1"/>
</dbReference>
<dbReference type="Gene3D" id="3.10.180.10">
    <property type="entry name" value="2,3-Dihydroxybiphenyl 1,2-Dioxygenase, domain 1"/>
    <property type="match status" value="1"/>
</dbReference>
<dbReference type="GO" id="GO:0051213">
    <property type="term" value="F:dioxygenase activity"/>
    <property type="evidence" value="ECO:0007669"/>
    <property type="project" value="UniProtKB-KW"/>
</dbReference>
<evidence type="ECO:0000313" key="3">
    <source>
        <dbReference type="EMBL" id="KAF2097049.1"/>
    </source>
</evidence>
<dbReference type="InterPro" id="IPR051785">
    <property type="entry name" value="MMCE/EMCE_epimerase"/>
</dbReference>
<dbReference type="InterPro" id="IPR004360">
    <property type="entry name" value="Glyas_Fos-R_dOase_dom"/>
</dbReference>
<dbReference type="OrthoDB" id="2873368at2759"/>
<dbReference type="GO" id="GO:0046491">
    <property type="term" value="P:L-methylmalonyl-CoA metabolic process"/>
    <property type="evidence" value="ECO:0007669"/>
    <property type="project" value="TreeGrafter"/>
</dbReference>
<dbReference type="Pfam" id="PF00903">
    <property type="entry name" value="Glyoxalase"/>
    <property type="match status" value="1"/>
</dbReference>
<evidence type="ECO:0000313" key="4">
    <source>
        <dbReference type="Proteomes" id="UP000799772"/>
    </source>
</evidence>
<sequence>MSTPPYQVLKANHTGLTVSSLSQSLKFWHDLLGFPILYQHTASGPLTSAVVGVPNAVINVAMLEVPGGHHRIELEEYTSPSAEARKTFRSESCDVGNVHVALEVKGLNEMLDRMKDLKWVSLSEPQLVTKGRYDGWRLVFVRGPDGETVELMEVPASAT</sequence>
<dbReference type="Proteomes" id="UP000799772">
    <property type="component" value="Unassembled WGS sequence"/>
</dbReference>
<dbReference type="PROSITE" id="PS51819">
    <property type="entry name" value="VOC"/>
    <property type="match status" value="1"/>
</dbReference>
<keyword evidence="3" id="KW-0223">Dioxygenase</keyword>
<dbReference type="GO" id="GO:0046872">
    <property type="term" value="F:metal ion binding"/>
    <property type="evidence" value="ECO:0007669"/>
    <property type="project" value="UniProtKB-KW"/>
</dbReference>
<keyword evidence="1" id="KW-0479">Metal-binding</keyword>